<comment type="caution">
    <text evidence="1">The sequence shown here is derived from an EMBL/GenBank/DDBJ whole genome shotgun (WGS) entry which is preliminary data.</text>
</comment>
<protein>
    <submittedName>
        <fullName evidence="1">Uncharacterized protein</fullName>
    </submittedName>
</protein>
<organism evidence="1 2">
    <name type="scientific">Nitritalea halalkaliphila LW7</name>
    <dbReference type="NCBI Taxonomy" id="1189621"/>
    <lineage>
        <taxon>Bacteria</taxon>
        <taxon>Pseudomonadati</taxon>
        <taxon>Bacteroidota</taxon>
        <taxon>Cytophagia</taxon>
        <taxon>Cytophagales</taxon>
        <taxon>Cyclobacteriaceae</taxon>
        <taxon>Nitritalea</taxon>
    </lineage>
</organism>
<accession>I5C8E5</accession>
<reference evidence="1 2" key="1">
    <citation type="submission" date="2012-05" db="EMBL/GenBank/DDBJ databases">
        <title>Genome sequence of Nitritalea halalkaliphila LW7.</title>
        <authorList>
            <person name="Jangir P.K."/>
            <person name="Singh A."/>
            <person name="Shivaji S."/>
            <person name="Sharma R."/>
        </authorList>
    </citation>
    <scope>NUCLEOTIDE SEQUENCE [LARGE SCALE GENOMIC DNA]</scope>
    <source>
        <strain evidence="1 2">LW7</strain>
    </source>
</reference>
<sequence length="71" mass="8519">MKNYKEINREMFMQFFRDDKKLNELTPDDRIEIFRTVLIGSSDFTEELIETVLSDYSVPNLKVIKVNNEEK</sequence>
<name>I5C8E5_9BACT</name>
<dbReference type="AlphaFoldDB" id="I5C8E5"/>
<keyword evidence="2" id="KW-1185">Reference proteome</keyword>
<gene>
    <name evidence="1" type="ORF">A3SI_04842</name>
</gene>
<dbReference type="Proteomes" id="UP000005551">
    <property type="component" value="Unassembled WGS sequence"/>
</dbReference>
<dbReference type="RefSeq" id="WP_009053740.1">
    <property type="nucleotide sequence ID" value="NZ_AJYA01000009.1"/>
</dbReference>
<evidence type="ECO:0000313" key="2">
    <source>
        <dbReference type="Proteomes" id="UP000005551"/>
    </source>
</evidence>
<proteinExistence type="predicted"/>
<dbReference type="EMBL" id="AJYA01000009">
    <property type="protein sequence ID" value="EIM78097.1"/>
    <property type="molecule type" value="Genomic_DNA"/>
</dbReference>
<evidence type="ECO:0000313" key="1">
    <source>
        <dbReference type="EMBL" id="EIM78097.1"/>
    </source>
</evidence>